<gene>
    <name evidence="1" type="ORF">RA11412_1842</name>
</gene>
<reference evidence="1 2" key="1">
    <citation type="submission" date="2016-10" db="EMBL/GenBank/DDBJ databases">
        <title>Genome sequence of Rothia aeria strain JCM11412.</title>
        <authorList>
            <person name="Nambu T."/>
        </authorList>
    </citation>
    <scope>NUCLEOTIDE SEQUENCE [LARGE SCALE GENOMIC DNA]</scope>
    <source>
        <strain evidence="1 2">JCM 11412</strain>
    </source>
</reference>
<dbReference type="Proteomes" id="UP000250241">
    <property type="component" value="Chromosome"/>
</dbReference>
<dbReference type="PANTHER" id="PTHR42307">
    <property type="entry name" value="PUP DEAMIDASE/DEPUPYLASE"/>
    <property type="match status" value="1"/>
</dbReference>
<dbReference type="PANTHER" id="PTHR42307:SF3">
    <property type="entry name" value="PUP--PROTEIN LIGASE"/>
    <property type="match status" value="1"/>
</dbReference>
<keyword evidence="1" id="KW-0436">Ligase</keyword>
<keyword evidence="2" id="KW-1185">Reference proteome</keyword>
<dbReference type="GO" id="GO:0016874">
    <property type="term" value="F:ligase activity"/>
    <property type="evidence" value="ECO:0007669"/>
    <property type="project" value="UniProtKB-KW"/>
</dbReference>
<dbReference type="GO" id="GO:0070490">
    <property type="term" value="P:protein pupylation"/>
    <property type="evidence" value="ECO:0007669"/>
    <property type="project" value="TreeGrafter"/>
</dbReference>
<sequence length="149" mass="16465">MQQRIVGIETEFGLSYVPKGLGRLSNEEAAAALFKPVLDEWRSTNVFLPNGGRLYLDVGSHPEYASAECASIEELLAQERAGELLLARLARQAQQRLRTEGAHGTPLEGSFYLLKNNVDSAGNSYGSHENYLISRKLAFPTLIEQLVPF</sequence>
<name>A0A2Z5R0X6_9MICC</name>
<dbReference type="GO" id="GO:0019941">
    <property type="term" value="P:modification-dependent protein catabolic process"/>
    <property type="evidence" value="ECO:0007669"/>
    <property type="project" value="InterPro"/>
</dbReference>
<evidence type="ECO:0000313" key="2">
    <source>
        <dbReference type="Proteomes" id="UP000250241"/>
    </source>
</evidence>
<protein>
    <submittedName>
        <fullName evidence="1">Pup ligase PafA</fullName>
    </submittedName>
</protein>
<accession>A0A2Z5R0X6</accession>
<dbReference type="Pfam" id="PF03136">
    <property type="entry name" value="Pup_ligase"/>
    <property type="match status" value="1"/>
</dbReference>
<organism evidence="1 2">
    <name type="scientific">Rothia aeria</name>
    <dbReference type="NCBI Taxonomy" id="172042"/>
    <lineage>
        <taxon>Bacteria</taxon>
        <taxon>Bacillati</taxon>
        <taxon>Actinomycetota</taxon>
        <taxon>Actinomycetes</taxon>
        <taxon>Micrococcales</taxon>
        <taxon>Micrococcaceae</taxon>
        <taxon>Rothia</taxon>
    </lineage>
</organism>
<dbReference type="KEGG" id="raj:RA11412_1842"/>
<proteinExistence type="predicted"/>
<dbReference type="AlphaFoldDB" id="A0A2Z5R0X6"/>
<dbReference type="InterPro" id="IPR004347">
    <property type="entry name" value="Pup_ligase/deamidase"/>
</dbReference>
<dbReference type="GO" id="GO:0010498">
    <property type="term" value="P:proteasomal protein catabolic process"/>
    <property type="evidence" value="ECO:0007669"/>
    <property type="project" value="InterPro"/>
</dbReference>
<evidence type="ECO:0000313" key="1">
    <source>
        <dbReference type="EMBL" id="BAV88141.1"/>
    </source>
</evidence>
<dbReference type="GO" id="GO:0005524">
    <property type="term" value="F:ATP binding"/>
    <property type="evidence" value="ECO:0007669"/>
    <property type="project" value="TreeGrafter"/>
</dbReference>
<dbReference type="EMBL" id="AP017895">
    <property type="protein sequence ID" value="BAV88141.1"/>
    <property type="molecule type" value="Genomic_DNA"/>
</dbReference>